<evidence type="ECO:0000256" key="1">
    <source>
        <dbReference type="ARBA" id="ARBA00004167"/>
    </source>
</evidence>
<keyword evidence="8" id="KW-0675">Receptor</keyword>
<keyword evidence="7" id="KW-0472">Membrane</keyword>
<evidence type="ECO:0000256" key="6">
    <source>
        <dbReference type="ARBA" id="ARBA00022989"/>
    </source>
</evidence>
<accession>A0A7J8NIZ6</accession>
<gene>
    <name evidence="11" type="ORF">Golob_027914</name>
</gene>
<feature type="non-terminal residue" evidence="11">
    <location>
        <position position="161"/>
    </location>
</feature>
<dbReference type="SUPFAM" id="SSF52058">
    <property type="entry name" value="L domain-like"/>
    <property type="match status" value="1"/>
</dbReference>
<evidence type="ECO:0000256" key="4">
    <source>
        <dbReference type="ARBA" id="ARBA00022729"/>
    </source>
</evidence>
<dbReference type="Proteomes" id="UP000593572">
    <property type="component" value="Unassembled WGS sequence"/>
</dbReference>
<dbReference type="InterPro" id="IPR032675">
    <property type="entry name" value="LRR_dom_sf"/>
</dbReference>
<dbReference type="PANTHER" id="PTHR47986">
    <property type="entry name" value="OSJNBA0070M12.3 PROTEIN"/>
    <property type="match status" value="1"/>
</dbReference>
<evidence type="ECO:0000256" key="5">
    <source>
        <dbReference type="ARBA" id="ARBA00022737"/>
    </source>
</evidence>
<dbReference type="InterPro" id="IPR001611">
    <property type="entry name" value="Leu-rich_rpt"/>
</dbReference>
<proteinExistence type="predicted"/>
<dbReference type="PANTHER" id="PTHR47986:SF1">
    <property type="entry name" value="OS04G0685900 PROTEIN"/>
    <property type="match status" value="1"/>
</dbReference>
<comment type="caution">
    <text evidence="11">The sequence shown here is derived from an EMBL/GenBank/DDBJ whole genome shotgun (WGS) entry which is preliminary data.</text>
</comment>
<keyword evidence="6" id="KW-1133">Transmembrane helix</keyword>
<keyword evidence="3" id="KW-0812">Transmembrane</keyword>
<keyword evidence="12" id="KW-1185">Reference proteome</keyword>
<keyword evidence="4 10" id="KW-0732">Signal</keyword>
<dbReference type="Gene3D" id="3.80.10.10">
    <property type="entry name" value="Ribonuclease Inhibitor"/>
    <property type="match status" value="1"/>
</dbReference>
<keyword evidence="5" id="KW-0677">Repeat</keyword>
<evidence type="ECO:0008006" key="13">
    <source>
        <dbReference type="Google" id="ProtNLM"/>
    </source>
</evidence>
<evidence type="ECO:0000313" key="12">
    <source>
        <dbReference type="Proteomes" id="UP000593572"/>
    </source>
</evidence>
<evidence type="ECO:0000256" key="9">
    <source>
        <dbReference type="ARBA" id="ARBA00023180"/>
    </source>
</evidence>
<evidence type="ECO:0000256" key="10">
    <source>
        <dbReference type="SAM" id="SignalP"/>
    </source>
</evidence>
<reference evidence="11 12" key="1">
    <citation type="journal article" date="2019" name="Genome Biol. Evol.">
        <title>Insights into the evolution of the New World diploid cottons (Gossypium, subgenus Houzingenia) based on genome sequencing.</title>
        <authorList>
            <person name="Grover C.E."/>
            <person name="Arick M.A. 2nd"/>
            <person name="Thrash A."/>
            <person name="Conover J.L."/>
            <person name="Sanders W.S."/>
            <person name="Peterson D.G."/>
            <person name="Frelichowski J.E."/>
            <person name="Scheffler J.A."/>
            <person name="Scheffler B.E."/>
            <person name="Wendel J.F."/>
        </authorList>
    </citation>
    <scope>NUCLEOTIDE SEQUENCE [LARGE SCALE GENOMIC DNA]</scope>
    <source>
        <strain evidence="11">157</strain>
        <tissue evidence="11">Leaf</tissue>
    </source>
</reference>
<dbReference type="InterPro" id="IPR052422">
    <property type="entry name" value="Auxin_Ser/Thr_Kinase"/>
</dbReference>
<dbReference type="FunFam" id="3.80.10.10:FF:000400">
    <property type="entry name" value="Nuclear pore complex protein NUP107"/>
    <property type="match status" value="1"/>
</dbReference>
<evidence type="ECO:0000313" key="11">
    <source>
        <dbReference type="EMBL" id="MBA0576968.1"/>
    </source>
</evidence>
<feature type="signal peptide" evidence="10">
    <location>
        <begin position="1"/>
        <end position="27"/>
    </location>
</feature>
<dbReference type="PRINTS" id="PR00019">
    <property type="entry name" value="LEURICHRPT"/>
</dbReference>
<dbReference type="Pfam" id="PF13855">
    <property type="entry name" value="LRR_8"/>
    <property type="match status" value="1"/>
</dbReference>
<dbReference type="AlphaFoldDB" id="A0A7J8NIZ6"/>
<organism evidence="11 12">
    <name type="scientific">Gossypium lobatum</name>
    <dbReference type="NCBI Taxonomy" id="34289"/>
    <lineage>
        <taxon>Eukaryota</taxon>
        <taxon>Viridiplantae</taxon>
        <taxon>Streptophyta</taxon>
        <taxon>Embryophyta</taxon>
        <taxon>Tracheophyta</taxon>
        <taxon>Spermatophyta</taxon>
        <taxon>Magnoliopsida</taxon>
        <taxon>eudicotyledons</taxon>
        <taxon>Gunneridae</taxon>
        <taxon>Pentapetalae</taxon>
        <taxon>rosids</taxon>
        <taxon>malvids</taxon>
        <taxon>Malvales</taxon>
        <taxon>Malvaceae</taxon>
        <taxon>Malvoideae</taxon>
        <taxon>Gossypium</taxon>
    </lineage>
</organism>
<evidence type="ECO:0000256" key="3">
    <source>
        <dbReference type="ARBA" id="ARBA00022692"/>
    </source>
</evidence>
<sequence>MKSYFYTSIPTFFLLSIIVITSGITRATNDDSEWLAAEARALMETGWWSNYTTGVGDRCMWPGIQCNAGSVVVINLSGHGLNGGITPQIGSLSNIRYLDLSNNSLVGPIPSSVSNLTKLWYLSMASNLLEGPIPREIESLNALEYLNLSANKLSGPIPTQI</sequence>
<feature type="chain" id="PRO_5029704423" description="Leucine-rich repeat-containing N-terminal plant-type domain-containing protein" evidence="10">
    <location>
        <begin position="28"/>
        <end position="161"/>
    </location>
</feature>
<evidence type="ECO:0000256" key="8">
    <source>
        <dbReference type="ARBA" id="ARBA00023170"/>
    </source>
</evidence>
<dbReference type="EMBL" id="JABEZX010352459">
    <property type="protein sequence ID" value="MBA0576968.1"/>
    <property type="molecule type" value="Genomic_DNA"/>
</dbReference>
<evidence type="ECO:0000256" key="7">
    <source>
        <dbReference type="ARBA" id="ARBA00023136"/>
    </source>
</evidence>
<evidence type="ECO:0000256" key="2">
    <source>
        <dbReference type="ARBA" id="ARBA00022614"/>
    </source>
</evidence>
<comment type="subcellular location">
    <subcellularLocation>
        <location evidence="1">Membrane</location>
        <topology evidence="1">Single-pass membrane protein</topology>
    </subcellularLocation>
</comment>
<name>A0A7J8NIZ6_9ROSI</name>
<dbReference type="GO" id="GO:0016020">
    <property type="term" value="C:membrane"/>
    <property type="evidence" value="ECO:0007669"/>
    <property type="project" value="UniProtKB-SubCell"/>
</dbReference>
<keyword evidence="2" id="KW-0433">Leucine-rich repeat</keyword>
<protein>
    <recommendedName>
        <fullName evidence="13">Leucine-rich repeat-containing N-terminal plant-type domain-containing protein</fullName>
    </recommendedName>
</protein>
<keyword evidence="9" id="KW-0325">Glycoprotein</keyword>